<proteinExistence type="predicted"/>
<protein>
    <submittedName>
        <fullName evidence="3">DUF4232 domain-containing protein</fullName>
    </submittedName>
</protein>
<dbReference type="PROSITE" id="PS51257">
    <property type="entry name" value="PROKAR_LIPOPROTEIN"/>
    <property type="match status" value="1"/>
</dbReference>
<sequence>MRRVIPLTLTVLAAALALTACDGGGSGGADGAKSKTGSGCATGAVALEVGSASVAPAAGDTGEVPVSITNQSAPCTLDHFPGVVLRQGDRSVKLSAGEGAQPQTLKLAKGASATFTISYTRGADGDAKALNASTMEVTLPGGGEAKTFPWKFGPVAAKGADAVNASVSAFQQVGD</sequence>
<dbReference type="RefSeq" id="WP_031182744.1">
    <property type="nucleotide sequence ID" value="NZ_CP032229.1"/>
</dbReference>
<keyword evidence="1" id="KW-0732">Signal</keyword>
<feature type="signal peptide" evidence="1">
    <location>
        <begin position="1"/>
        <end position="20"/>
    </location>
</feature>
<gene>
    <name evidence="3" type="ORF">D0Z67_16035</name>
</gene>
<dbReference type="OrthoDB" id="3253417at2"/>
<organism evidence="3 4">
    <name type="scientific">Streptomyces seoulensis</name>
    <dbReference type="NCBI Taxonomy" id="73044"/>
    <lineage>
        <taxon>Bacteria</taxon>
        <taxon>Bacillati</taxon>
        <taxon>Actinomycetota</taxon>
        <taxon>Actinomycetes</taxon>
        <taxon>Kitasatosporales</taxon>
        <taxon>Streptomycetaceae</taxon>
        <taxon>Streptomyces</taxon>
    </lineage>
</organism>
<dbReference type="EMBL" id="CP032229">
    <property type="protein sequence ID" value="QBJ91647.1"/>
    <property type="molecule type" value="Genomic_DNA"/>
</dbReference>
<feature type="chain" id="PRO_5039224875" evidence="1">
    <location>
        <begin position="21"/>
        <end position="175"/>
    </location>
</feature>
<dbReference type="InterPro" id="IPR025326">
    <property type="entry name" value="DUF4232"/>
</dbReference>
<evidence type="ECO:0000259" key="2">
    <source>
        <dbReference type="Pfam" id="PF14016"/>
    </source>
</evidence>
<dbReference type="AlphaFoldDB" id="A0A4P6TXJ8"/>
<name>A0A4P6TXJ8_STRSO</name>
<accession>A0A4P6TXJ8</accession>
<evidence type="ECO:0000313" key="3">
    <source>
        <dbReference type="EMBL" id="QBJ91647.1"/>
    </source>
</evidence>
<dbReference type="KEGG" id="sseo:D0Z67_16035"/>
<keyword evidence="4" id="KW-1185">Reference proteome</keyword>
<dbReference type="Pfam" id="PF14016">
    <property type="entry name" value="DUF4232"/>
    <property type="match status" value="1"/>
</dbReference>
<feature type="domain" description="DUF4232" evidence="2">
    <location>
        <begin position="40"/>
        <end position="170"/>
    </location>
</feature>
<reference evidence="3 4" key="1">
    <citation type="submission" date="2018-08" db="EMBL/GenBank/DDBJ databases">
        <title>The complete genome sequence of Streptomyces seoulensis, a pioneer strain for nickel superoxide dismutase discovery.</title>
        <authorList>
            <person name="Shin J."/>
            <person name="Lee J.-S."/>
            <person name="Lee E.-J."/>
            <person name="Youn H.-D."/>
        </authorList>
    </citation>
    <scope>NUCLEOTIDE SEQUENCE [LARGE SCALE GENOMIC DNA]</scope>
    <source>
        <strain evidence="3 4">KCTC 9819</strain>
    </source>
</reference>
<evidence type="ECO:0000313" key="4">
    <source>
        <dbReference type="Proteomes" id="UP000292547"/>
    </source>
</evidence>
<evidence type="ECO:0000256" key="1">
    <source>
        <dbReference type="SAM" id="SignalP"/>
    </source>
</evidence>
<dbReference type="GeneID" id="300100424"/>
<dbReference type="Proteomes" id="UP000292547">
    <property type="component" value="Chromosome"/>
</dbReference>